<sequence>MDNVTPSQRDLLTRLRRDRGSLVRWDEGRGVAGAVRAGGLGRWGPDGDAVSALGDLIGLFASTEWSRHLRTRRERGDGEGWRHVELQQAVPTTAGTLDVYRALLAIHVRADGVVGSVQSSCYRDVAVRPFSPMKPERIRDLARGDLVGTVDPPEADPRDPWFPLTGPPRLVVYAWRGTFRPAWVAHLYAPPADRGVGRRTVEFGKGFFDAVTGERFLFTPLSRDAVKGTGFGVTPLDPPFTVRSLNVLHDAASGTHTLHDDTHGRPIVTHDAGAGAAFDTEFELLRGIADGTLPASTDGDGSGAWNRVPASSTDAERGRGQQPEVDLHHYLRQAYEWYATLSSIPREGWDDGQFPDPAVGTQVVRGVAHFRKGSDPRSLHAGARLRRHTASGRWYYWLQFCDGNPATFTYPAGSRFLVAHEYQHAITDFSFDEDGVPGMEYTPGWPGACHEGLSDAFAGFFSGDWRPGRDLSGSGRIMRNLAFPRDATAFDGANLDHFADADMPGAAIDPYMRAGILANAAYLTAAGGIHQRALREPQLLSVDGIGATAAARVWYRALTFYFGTAGATTNVPAADALLFPRFRDACDLAAVDLFGEFSPEHATVVAAFHAVGLGAPEPTGPAPFLLPAPGLAPESRPFVGLAGPGFGSPDLFVDGGTVHCRVRNAGDAPATEVVVTVESAPLSTSEGPFAVLGSFTIPVLPVGVSTWDTSVAAPAAGVPTSLRARVGTGTPVASSTADLVGSVEFLVGNPTGRTATARLVATVSLPEGWTVTLSTQELTVDADDVGVVRLEVTEGVDESAGLLPPFDGAVSGRIDGAVSGTLTGLLSGTAEVSGVLSGTLSGTLDGVMSVHGAFTGTLDRATGALTGVLSGGYDGATAHFATGVRLSVNGLLRPHRRVEVAQIVDGRPVGGITFEVPAAPST</sequence>
<evidence type="ECO:0000256" key="1">
    <source>
        <dbReference type="ARBA" id="ARBA00022670"/>
    </source>
</evidence>
<evidence type="ECO:0000259" key="6">
    <source>
        <dbReference type="Pfam" id="PF02868"/>
    </source>
</evidence>
<feature type="domain" description="Peptidase M4 C-terminal" evidence="6">
    <location>
        <begin position="446"/>
        <end position="612"/>
    </location>
</feature>
<dbReference type="SUPFAM" id="SSF55486">
    <property type="entry name" value="Metalloproteases ('zincins'), catalytic domain"/>
    <property type="match status" value="1"/>
</dbReference>
<comment type="caution">
    <text evidence="7">The sequence shown here is derived from an EMBL/GenBank/DDBJ whole genome shotgun (WGS) entry which is preliminary data.</text>
</comment>
<evidence type="ECO:0000313" key="8">
    <source>
        <dbReference type="Proteomes" id="UP000619260"/>
    </source>
</evidence>
<evidence type="ECO:0000256" key="2">
    <source>
        <dbReference type="ARBA" id="ARBA00022801"/>
    </source>
</evidence>
<reference evidence="7" key="1">
    <citation type="submission" date="2021-01" db="EMBL/GenBank/DDBJ databases">
        <title>Whole genome shotgun sequence of Virgisporangium aliadipatigenens NBRC 105644.</title>
        <authorList>
            <person name="Komaki H."/>
            <person name="Tamura T."/>
        </authorList>
    </citation>
    <scope>NUCLEOTIDE SEQUENCE</scope>
    <source>
        <strain evidence="7">NBRC 105644</strain>
    </source>
</reference>
<dbReference type="AlphaFoldDB" id="A0A8J3YNE5"/>
<dbReference type="InterPro" id="IPR027268">
    <property type="entry name" value="Peptidase_M4/M1_CTD_sf"/>
</dbReference>
<dbReference type="Pfam" id="PF02868">
    <property type="entry name" value="Peptidase_M4_C"/>
    <property type="match status" value="1"/>
</dbReference>
<feature type="region of interest" description="Disordered" evidence="5">
    <location>
        <begin position="293"/>
        <end position="322"/>
    </location>
</feature>
<evidence type="ECO:0000256" key="5">
    <source>
        <dbReference type="SAM" id="MobiDB-lite"/>
    </source>
</evidence>
<organism evidence="7 8">
    <name type="scientific">Virgisporangium aliadipatigenens</name>
    <dbReference type="NCBI Taxonomy" id="741659"/>
    <lineage>
        <taxon>Bacteria</taxon>
        <taxon>Bacillati</taxon>
        <taxon>Actinomycetota</taxon>
        <taxon>Actinomycetes</taxon>
        <taxon>Micromonosporales</taxon>
        <taxon>Micromonosporaceae</taxon>
        <taxon>Virgisporangium</taxon>
    </lineage>
</organism>
<keyword evidence="4" id="KW-0482">Metalloprotease</keyword>
<evidence type="ECO:0000256" key="3">
    <source>
        <dbReference type="ARBA" id="ARBA00022833"/>
    </source>
</evidence>
<keyword evidence="3" id="KW-0862">Zinc</keyword>
<keyword evidence="2" id="KW-0378">Hydrolase</keyword>
<dbReference type="InterPro" id="IPR050728">
    <property type="entry name" value="Zinc_Metalloprotease_M4"/>
</dbReference>
<dbReference type="InterPro" id="IPR001570">
    <property type="entry name" value="Peptidase_M4_C_domain"/>
</dbReference>
<dbReference type="Proteomes" id="UP000619260">
    <property type="component" value="Unassembled WGS sequence"/>
</dbReference>
<keyword evidence="1" id="KW-0645">Protease</keyword>
<evidence type="ECO:0000313" key="7">
    <source>
        <dbReference type="EMBL" id="GIJ46868.1"/>
    </source>
</evidence>
<accession>A0A8J3YNE5</accession>
<dbReference type="EMBL" id="BOPF01000012">
    <property type="protein sequence ID" value="GIJ46868.1"/>
    <property type="molecule type" value="Genomic_DNA"/>
</dbReference>
<evidence type="ECO:0000256" key="4">
    <source>
        <dbReference type="ARBA" id="ARBA00023049"/>
    </source>
</evidence>
<keyword evidence="8" id="KW-1185">Reference proteome</keyword>
<dbReference type="PANTHER" id="PTHR33794:SF1">
    <property type="entry name" value="BACILLOLYSIN"/>
    <property type="match status" value="1"/>
</dbReference>
<proteinExistence type="predicted"/>
<gene>
    <name evidence="7" type="ORF">Val02_37540</name>
</gene>
<dbReference type="GO" id="GO:0004222">
    <property type="term" value="F:metalloendopeptidase activity"/>
    <property type="evidence" value="ECO:0007669"/>
    <property type="project" value="InterPro"/>
</dbReference>
<dbReference type="RefSeq" id="WP_203900375.1">
    <property type="nucleotide sequence ID" value="NZ_BOPF01000012.1"/>
</dbReference>
<dbReference type="Gene3D" id="1.10.390.10">
    <property type="entry name" value="Neutral Protease Domain 2"/>
    <property type="match status" value="1"/>
</dbReference>
<dbReference type="PANTHER" id="PTHR33794">
    <property type="entry name" value="BACILLOLYSIN"/>
    <property type="match status" value="1"/>
</dbReference>
<dbReference type="Gene3D" id="3.10.170.10">
    <property type="match status" value="1"/>
</dbReference>
<protein>
    <recommendedName>
        <fullName evidence="6">Peptidase M4 C-terminal domain-containing protein</fullName>
    </recommendedName>
</protein>
<name>A0A8J3YNE5_9ACTN</name>
<dbReference type="GO" id="GO:0006508">
    <property type="term" value="P:proteolysis"/>
    <property type="evidence" value="ECO:0007669"/>
    <property type="project" value="UniProtKB-KW"/>
</dbReference>